<evidence type="ECO:0000313" key="2">
    <source>
        <dbReference type="EMBL" id="PSK94637.1"/>
    </source>
</evidence>
<protein>
    <submittedName>
        <fullName evidence="2">Uncharacterized protein</fullName>
    </submittedName>
</protein>
<reference evidence="2 3" key="1">
    <citation type="submission" date="2018-03" db="EMBL/GenBank/DDBJ databases">
        <title>Genomic Encyclopedia of Type Strains, Phase III (KMG-III): the genomes of soil and plant-associated and newly described type strains.</title>
        <authorList>
            <person name="Whitman W."/>
        </authorList>
    </citation>
    <scope>NUCLEOTIDE SEQUENCE [LARGE SCALE GENOMIC DNA]</scope>
    <source>
        <strain evidence="2 3">CGMCC 1.12700</strain>
    </source>
</reference>
<organism evidence="2 3">
    <name type="scientific">Taibaiella chishuiensis</name>
    <dbReference type="NCBI Taxonomy" id="1434707"/>
    <lineage>
        <taxon>Bacteria</taxon>
        <taxon>Pseudomonadati</taxon>
        <taxon>Bacteroidota</taxon>
        <taxon>Chitinophagia</taxon>
        <taxon>Chitinophagales</taxon>
        <taxon>Chitinophagaceae</taxon>
        <taxon>Taibaiella</taxon>
    </lineage>
</organism>
<dbReference type="AlphaFoldDB" id="A0A2P8DBT0"/>
<evidence type="ECO:0000313" key="3">
    <source>
        <dbReference type="Proteomes" id="UP000240572"/>
    </source>
</evidence>
<comment type="caution">
    <text evidence="2">The sequence shown here is derived from an EMBL/GenBank/DDBJ whole genome shotgun (WGS) entry which is preliminary data.</text>
</comment>
<evidence type="ECO:0000256" key="1">
    <source>
        <dbReference type="SAM" id="MobiDB-lite"/>
    </source>
</evidence>
<name>A0A2P8DBT0_9BACT</name>
<accession>A0A2P8DBT0</accession>
<gene>
    <name evidence="2" type="ORF">B0I18_101796</name>
</gene>
<keyword evidence="3" id="KW-1185">Reference proteome</keyword>
<feature type="compositionally biased region" description="Polar residues" evidence="1">
    <location>
        <begin position="22"/>
        <end position="32"/>
    </location>
</feature>
<dbReference type="EMBL" id="PYGD01000001">
    <property type="protein sequence ID" value="PSK94637.1"/>
    <property type="molecule type" value="Genomic_DNA"/>
</dbReference>
<feature type="region of interest" description="Disordered" evidence="1">
    <location>
        <begin position="1"/>
        <end position="42"/>
    </location>
</feature>
<proteinExistence type="predicted"/>
<sequence>MICNNNRLEKNSGNSFLYPGFTSGTNKGTRQGSPRLANFARK</sequence>
<feature type="compositionally biased region" description="Polar residues" evidence="1">
    <location>
        <begin position="1"/>
        <end position="15"/>
    </location>
</feature>
<dbReference type="Proteomes" id="UP000240572">
    <property type="component" value="Unassembled WGS sequence"/>
</dbReference>